<dbReference type="Ensembl" id="ENSSTUT00000057193.1">
    <property type="protein sequence ID" value="ENSSTUP00000054688.1"/>
    <property type="gene ID" value="ENSSTUG00000023194.1"/>
</dbReference>
<dbReference type="Proteomes" id="UP000472277">
    <property type="component" value="Chromosome 33"/>
</dbReference>
<protein>
    <recommendedName>
        <fullName evidence="5">Kelch domain containing 1</fullName>
    </recommendedName>
</protein>
<keyword evidence="2" id="KW-0677">Repeat</keyword>
<organism evidence="3 4">
    <name type="scientific">Salmo trutta</name>
    <name type="common">Brown trout</name>
    <dbReference type="NCBI Taxonomy" id="8032"/>
    <lineage>
        <taxon>Eukaryota</taxon>
        <taxon>Metazoa</taxon>
        <taxon>Chordata</taxon>
        <taxon>Craniata</taxon>
        <taxon>Vertebrata</taxon>
        <taxon>Euteleostomi</taxon>
        <taxon>Actinopterygii</taxon>
        <taxon>Neopterygii</taxon>
        <taxon>Teleostei</taxon>
        <taxon>Protacanthopterygii</taxon>
        <taxon>Salmoniformes</taxon>
        <taxon>Salmonidae</taxon>
        <taxon>Salmoninae</taxon>
        <taxon>Salmo</taxon>
    </lineage>
</organism>
<evidence type="ECO:0000256" key="1">
    <source>
        <dbReference type="ARBA" id="ARBA00022441"/>
    </source>
</evidence>
<dbReference type="InterPro" id="IPR015915">
    <property type="entry name" value="Kelch-typ_b-propeller"/>
</dbReference>
<keyword evidence="1" id="KW-0880">Kelch repeat</keyword>
<evidence type="ECO:0000313" key="4">
    <source>
        <dbReference type="Proteomes" id="UP000472277"/>
    </source>
</evidence>
<dbReference type="SUPFAM" id="SSF117281">
    <property type="entry name" value="Kelch motif"/>
    <property type="match status" value="1"/>
</dbReference>
<dbReference type="PANTHER" id="PTHR46228:SF1">
    <property type="entry name" value="KELCH DOMAIN-CONTAINING PROTEIN 1"/>
    <property type="match status" value="1"/>
</dbReference>
<dbReference type="Pfam" id="PF24681">
    <property type="entry name" value="Kelch_KLHDC2_KLHL20_DRC7"/>
    <property type="match status" value="1"/>
</dbReference>
<keyword evidence="4" id="KW-1185">Reference proteome</keyword>
<accession>A0A674A5Z6</accession>
<evidence type="ECO:0000313" key="3">
    <source>
        <dbReference type="Ensembl" id="ENSSTUP00000054688.1"/>
    </source>
</evidence>
<evidence type="ECO:0000256" key="2">
    <source>
        <dbReference type="ARBA" id="ARBA00022737"/>
    </source>
</evidence>
<sequence length="231" mass="25630">MDSAIAKHCPELVAGERSGHMAVAEGNVLYVWGGYVSIADDEVFLPNNEVWFYDLERGVWEMCKMSGEVPPPMSGTCGCSLNGDMYIFGGCNDNGQTNQLYCVNLLDGKYSWRKVNHKSGSSPSPRDKLSCWVFNGRLIYFAGYGHKQFDDIGNNRSFLMDEASRVIFASGCNYVQRWMTSIGDGTMKSICLTQHRPVGVNHIPVLVVPLTPGLPMPVQHLTTKDTYVEAE</sequence>
<dbReference type="GeneTree" id="ENSGT00940000157509"/>
<dbReference type="InParanoid" id="A0A674A5Z6"/>
<dbReference type="AlphaFoldDB" id="A0A674A5Z6"/>
<reference evidence="3" key="1">
    <citation type="submission" date="2025-08" db="UniProtKB">
        <authorList>
            <consortium name="Ensembl"/>
        </authorList>
    </citation>
    <scope>IDENTIFICATION</scope>
</reference>
<name>A0A674A5Z6_SALTR</name>
<reference evidence="3" key="2">
    <citation type="submission" date="2025-09" db="UniProtKB">
        <authorList>
            <consortium name="Ensembl"/>
        </authorList>
    </citation>
    <scope>IDENTIFICATION</scope>
</reference>
<dbReference type="PANTHER" id="PTHR46228">
    <property type="entry name" value="KELCH DOMAIN-CONTAINING PROTEIN"/>
    <property type="match status" value="1"/>
</dbReference>
<evidence type="ECO:0008006" key="5">
    <source>
        <dbReference type="Google" id="ProtNLM"/>
    </source>
</evidence>
<dbReference type="OMA" id="WEMCKMS"/>
<proteinExistence type="predicted"/>
<dbReference type="Gene3D" id="2.120.10.80">
    <property type="entry name" value="Kelch-type beta propeller"/>
    <property type="match status" value="1"/>
</dbReference>